<dbReference type="AlphaFoldDB" id="A0A6A9UTA6"/>
<protein>
    <submittedName>
        <fullName evidence="2">Uncharacterized protein</fullName>
    </submittedName>
</protein>
<dbReference type="RefSeq" id="WP_156609413.1">
    <property type="nucleotide sequence ID" value="NZ_WPCU01000005.1"/>
</dbReference>
<evidence type="ECO:0000313" key="3">
    <source>
        <dbReference type="Proteomes" id="UP000435304"/>
    </source>
</evidence>
<feature type="transmembrane region" description="Helical" evidence="1">
    <location>
        <begin position="88"/>
        <end position="111"/>
    </location>
</feature>
<dbReference type="EMBL" id="WPCU01000005">
    <property type="protein sequence ID" value="MVA75911.1"/>
    <property type="molecule type" value="Genomic_DNA"/>
</dbReference>
<keyword evidence="1" id="KW-1133">Transmembrane helix</keyword>
<name>A0A6A9UTA6_9ACTN</name>
<evidence type="ECO:0000313" key="2">
    <source>
        <dbReference type="EMBL" id="MVA75911.1"/>
    </source>
</evidence>
<gene>
    <name evidence="2" type="ORF">GC722_07735</name>
</gene>
<organism evidence="2 3">
    <name type="scientific">Auraticoccus cholistanensis</name>
    <dbReference type="NCBI Taxonomy" id="2656650"/>
    <lineage>
        <taxon>Bacteria</taxon>
        <taxon>Bacillati</taxon>
        <taxon>Actinomycetota</taxon>
        <taxon>Actinomycetes</taxon>
        <taxon>Propionibacteriales</taxon>
        <taxon>Propionibacteriaceae</taxon>
        <taxon>Auraticoccus</taxon>
    </lineage>
</organism>
<accession>A0A6A9UTA6</accession>
<comment type="caution">
    <text evidence="2">The sequence shown here is derived from an EMBL/GenBank/DDBJ whole genome shotgun (WGS) entry which is preliminary data.</text>
</comment>
<evidence type="ECO:0000256" key="1">
    <source>
        <dbReference type="SAM" id="Phobius"/>
    </source>
</evidence>
<keyword evidence="3" id="KW-1185">Reference proteome</keyword>
<reference evidence="2 3" key="1">
    <citation type="submission" date="2019-12" db="EMBL/GenBank/DDBJ databases">
        <title>Auraticoccus cholistani sp. nov., an actinomycete isolated from soil of Cholistan desert.</title>
        <authorList>
            <person name="Cheema M.T."/>
        </authorList>
    </citation>
    <scope>NUCLEOTIDE SEQUENCE [LARGE SCALE GENOMIC DNA]</scope>
    <source>
        <strain evidence="2 3">F435</strain>
    </source>
</reference>
<proteinExistence type="predicted"/>
<keyword evidence="1" id="KW-0812">Transmembrane</keyword>
<dbReference type="Proteomes" id="UP000435304">
    <property type="component" value="Unassembled WGS sequence"/>
</dbReference>
<feature type="transmembrane region" description="Helical" evidence="1">
    <location>
        <begin position="64"/>
        <end position="82"/>
    </location>
</feature>
<keyword evidence="1" id="KW-0472">Membrane</keyword>
<sequence>MSTTRAPDVRPIPRTGPRTLHLLRRAVRLEAAGWASIGRALTRRPWVPPGATGFRYDGATRGTLVAFLCVSIVEVVAVDLVVHPWPWVRFPLLVLGIWGSVFMLGMLLGCITRPHAVGPAGIRLRNGGEVDLDLPWEVVHSVTPRRRRVPDAPTLCLSGPPEDQTLHHVVDGRTDMEIRLERPVTLSLPQGTVTVTRIHLAVDDPRGFAEAVRRHIP</sequence>